<evidence type="ECO:0000256" key="4">
    <source>
        <dbReference type="ARBA" id="ARBA00023014"/>
    </source>
</evidence>
<evidence type="ECO:0000313" key="6">
    <source>
        <dbReference type="EMBL" id="CAB4657656.1"/>
    </source>
</evidence>
<accession>A0A6J6L804</accession>
<reference evidence="6" key="1">
    <citation type="submission" date="2020-05" db="EMBL/GenBank/DDBJ databases">
        <authorList>
            <person name="Chiriac C."/>
            <person name="Salcher M."/>
            <person name="Ghai R."/>
            <person name="Kavagutti S V."/>
        </authorList>
    </citation>
    <scope>NUCLEOTIDE SEQUENCE</scope>
</reference>
<dbReference type="InterPro" id="IPR010693">
    <property type="entry name" value="Divergent_4Fe-4S_mono-cluster"/>
</dbReference>
<dbReference type="GO" id="GO:0051537">
    <property type="term" value="F:2 iron, 2 sulfur cluster binding"/>
    <property type="evidence" value="ECO:0007669"/>
    <property type="project" value="UniProtKB-KW"/>
</dbReference>
<organism evidence="6">
    <name type="scientific">freshwater metagenome</name>
    <dbReference type="NCBI Taxonomy" id="449393"/>
    <lineage>
        <taxon>unclassified sequences</taxon>
        <taxon>metagenomes</taxon>
        <taxon>ecological metagenomes</taxon>
    </lineage>
</organism>
<evidence type="ECO:0000256" key="3">
    <source>
        <dbReference type="ARBA" id="ARBA00023004"/>
    </source>
</evidence>
<dbReference type="EMBL" id="CAEZWM010000083">
    <property type="protein sequence ID" value="CAB4657656.1"/>
    <property type="molecule type" value="Genomic_DNA"/>
</dbReference>
<dbReference type="InterPro" id="IPR018967">
    <property type="entry name" value="FeS-contain_CDGSH-typ"/>
</dbReference>
<keyword evidence="1" id="KW-0001">2Fe-2S</keyword>
<dbReference type="PANTHER" id="PTHR46491:SF3">
    <property type="entry name" value="CDGSH IRON-SULFUR DOMAIN-CONTAINING PROTEIN 3, MITOCHONDRIAL"/>
    <property type="match status" value="1"/>
</dbReference>
<gene>
    <name evidence="6" type="ORF">UFOPK2242_00772</name>
</gene>
<dbReference type="GO" id="GO:0005737">
    <property type="term" value="C:cytoplasm"/>
    <property type="evidence" value="ECO:0007669"/>
    <property type="project" value="UniProtKB-ARBA"/>
</dbReference>
<dbReference type="InterPro" id="IPR052950">
    <property type="entry name" value="CISD"/>
</dbReference>
<evidence type="ECO:0000256" key="1">
    <source>
        <dbReference type="ARBA" id="ARBA00022714"/>
    </source>
</evidence>
<dbReference type="SMART" id="SM00704">
    <property type="entry name" value="ZnF_CDGSH"/>
    <property type="match status" value="2"/>
</dbReference>
<dbReference type="Pfam" id="PF06902">
    <property type="entry name" value="Fer4_19"/>
    <property type="match status" value="1"/>
</dbReference>
<sequence length="220" mass="24045">MKPSEAKIEILAHGPYEVTGDPALRPRRVVRTERGEALTYRAEQEIPHGDTYYLCRCGKSEHKPFCDGSHAFELFDGTETAATNTYDERAERHEGDGVVVRVDQELCHHAAFCKYEANSYFDLIGSTGSTNTLSQLVAMIDRCPSGALAIEVNGHDVEAVLPVQISPIGDGPLLLTGGVRVTRSDGVEVEVRNRLSLCRCGASENKPLCDGTHRNIGFEA</sequence>
<keyword evidence="3" id="KW-0408">Iron</keyword>
<keyword evidence="4" id="KW-0411">Iron-sulfur</keyword>
<proteinExistence type="predicted"/>
<dbReference type="Gene3D" id="3.40.5.90">
    <property type="entry name" value="CDGSH iron-sulfur domain, mitoNEET-type"/>
    <property type="match status" value="2"/>
</dbReference>
<dbReference type="AlphaFoldDB" id="A0A6J6L804"/>
<protein>
    <submittedName>
        <fullName evidence="6">Unannotated protein</fullName>
    </submittedName>
</protein>
<evidence type="ECO:0000256" key="2">
    <source>
        <dbReference type="ARBA" id="ARBA00022723"/>
    </source>
</evidence>
<evidence type="ECO:0000259" key="5">
    <source>
        <dbReference type="SMART" id="SM00704"/>
    </source>
</evidence>
<name>A0A6J6L804_9ZZZZ</name>
<dbReference type="PANTHER" id="PTHR46491">
    <property type="entry name" value="CDGSH IRON SULFUR DOMAIN PROTEIN HOMOLOG"/>
    <property type="match status" value="1"/>
</dbReference>
<dbReference type="GO" id="GO:0046872">
    <property type="term" value="F:metal ion binding"/>
    <property type="evidence" value="ECO:0007669"/>
    <property type="project" value="UniProtKB-KW"/>
</dbReference>
<dbReference type="Pfam" id="PF09360">
    <property type="entry name" value="zf-CDGSH"/>
    <property type="match status" value="2"/>
</dbReference>
<dbReference type="InterPro" id="IPR042216">
    <property type="entry name" value="MitoNEET_CISD"/>
</dbReference>
<feature type="domain" description="Iron-binding zinc finger CDGSH type" evidence="5">
    <location>
        <begin position="42"/>
        <end position="76"/>
    </location>
</feature>
<keyword evidence="2" id="KW-0479">Metal-binding</keyword>
<feature type="domain" description="Iron-binding zinc finger CDGSH type" evidence="5">
    <location>
        <begin position="182"/>
        <end position="219"/>
    </location>
</feature>